<name>A0A0B7BQJ7_9EUPU</name>
<evidence type="ECO:0000313" key="1">
    <source>
        <dbReference type="EMBL" id="CEK94423.1"/>
    </source>
</evidence>
<dbReference type="AlphaFoldDB" id="A0A0B7BQJ7"/>
<organism evidence="3">
    <name type="scientific">Arion vulgaris</name>
    <dbReference type="NCBI Taxonomy" id="1028688"/>
    <lineage>
        <taxon>Eukaryota</taxon>
        <taxon>Metazoa</taxon>
        <taxon>Spiralia</taxon>
        <taxon>Lophotrochozoa</taxon>
        <taxon>Mollusca</taxon>
        <taxon>Gastropoda</taxon>
        <taxon>Heterobranchia</taxon>
        <taxon>Euthyneura</taxon>
        <taxon>Panpulmonata</taxon>
        <taxon>Eupulmonata</taxon>
        <taxon>Stylommatophora</taxon>
        <taxon>Helicina</taxon>
        <taxon>Arionoidea</taxon>
        <taxon>Arionidae</taxon>
        <taxon>Arion</taxon>
    </lineage>
</organism>
<protein>
    <submittedName>
        <fullName evidence="3">Uncharacterized protein</fullName>
    </submittedName>
</protein>
<accession>A0A0B7BQJ7</accession>
<gene>
    <name evidence="3" type="primary">ORF200786</name>
    <name evidence="1" type="synonym">ORF200782</name>
    <name evidence="2" type="synonym">ORF200784</name>
</gene>
<dbReference type="EMBL" id="HACG01047559">
    <property type="protein sequence ID" value="CEK94424.1"/>
    <property type="molecule type" value="Transcribed_RNA"/>
</dbReference>
<dbReference type="EMBL" id="HACG01047558">
    <property type="protein sequence ID" value="CEK94423.1"/>
    <property type="molecule type" value="Transcribed_RNA"/>
</dbReference>
<sequence length="61" mass="7634">MYVHVEDRMQYFITNYHIYFNRWQIKVHRRGLHREENVDDLAMVTFEIAARLYFVTRLHCS</sequence>
<evidence type="ECO:0000313" key="2">
    <source>
        <dbReference type="EMBL" id="CEK94424.1"/>
    </source>
</evidence>
<dbReference type="EMBL" id="HACG01047560">
    <property type="protein sequence ID" value="CEK94425.1"/>
    <property type="molecule type" value="Transcribed_RNA"/>
</dbReference>
<proteinExistence type="predicted"/>
<reference evidence="3" key="1">
    <citation type="submission" date="2014-12" db="EMBL/GenBank/DDBJ databases">
        <title>Insight into the proteome of Arion vulgaris.</title>
        <authorList>
            <person name="Aradska J."/>
            <person name="Bulat T."/>
            <person name="Smidak R."/>
            <person name="Sarate P."/>
            <person name="Gangsoo J."/>
            <person name="Sialana F."/>
            <person name="Bilban M."/>
            <person name="Lubec G."/>
        </authorList>
    </citation>
    <scope>NUCLEOTIDE SEQUENCE</scope>
    <source>
        <tissue evidence="3">Skin</tissue>
    </source>
</reference>
<evidence type="ECO:0000313" key="3">
    <source>
        <dbReference type="EMBL" id="CEK94425.1"/>
    </source>
</evidence>